<organism evidence="12 13">
    <name type="scientific">Giardia intestinalis (strain ATCC 50803 / WB clone C6)</name>
    <name type="common">Giardia lamblia</name>
    <dbReference type="NCBI Taxonomy" id="184922"/>
    <lineage>
        <taxon>Eukaryota</taxon>
        <taxon>Metamonada</taxon>
        <taxon>Diplomonadida</taxon>
        <taxon>Hexamitidae</taxon>
        <taxon>Giardiinae</taxon>
        <taxon>Giardia</taxon>
    </lineage>
</organism>
<keyword evidence="6 11" id="KW-1133">Transmembrane helix</keyword>
<evidence type="ECO:0000313" key="13">
    <source>
        <dbReference type="Proteomes" id="UP000001548"/>
    </source>
</evidence>
<protein>
    <submittedName>
        <fullName evidence="12">Qa-SNARE 4</fullName>
    </submittedName>
</protein>
<keyword evidence="3" id="KW-0813">Transport</keyword>
<evidence type="ECO:0000256" key="2">
    <source>
        <dbReference type="ARBA" id="ARBA00009063"/>
    </source>
</evidence>
<comment type="caution">
    <text evidence="12">The sequence shown here is derived from an EMBL/GenBank/DDBJ whole genome shotgun (WGS) entry which is preliminary data.</text>
</comment>
<evidence type="ECO:0000256" key="11">
    <source>
        <dbReference type="SAM" id="Phobius"/>
    </source>
</evidence>
<evidence type="ECO:0000313" key="12">
    <source>
        <dbReference type="EMBL" id="KAE8305639.1"/>
    </source>
</evidence>
<proteinExistence type="inferred from homology"/>
<sequence>MSLDFTGIFHQLLGTEKPEDVRVSPSPMHNAFSTARREVLSLRDIIVQNSSSYTATTLSSNTRSVEGMPFTDEECALFDARILTIFTHINSLVGNILKELKTYAAKDSTGDEFDAEENALEVLERQLRRDNSKNAIQYFEGVGNVLLAQVTQIFEDYGSLRAKRRAVVSSDYLRERSQRHVYALNMQRDPSTSTPAVSNATQEGSGREGAPVDHAKGLTGIWATVHAMNDEDHAPQVSQSHMGTTKVQATRRILPSLMEELDIVRRTEQTAHEIQSLNALFAEKVIEQSEQIDRIYAVTFETSGTLDNANKYLKKAAKRLRSSTKITIVLMCLAIFCLLFLDYIN</sequence>
<keyword evidence="5" id="KW-0653">Protein transport</keyword>
<accession>A8BIH0</accession>
<dbReference type="VEuPathDB" id="GiardiaDB:GL50803_11220"/>
<evidence type="ECO:0000256" key="9">
    <source>
        <dbReference type="SAM" id="Coils"/>
    </source>
</evidence>
<dbReference type="Gene3D" id="1.20.5.110">
    <property type="match status" value="1"/>
</dbReference>
<evidence type="ECO:0000256" key="8">
    <source>
        <dbReference type="ARBA" id="ARBA00023136"/>
    </source>
</evidence>
<evidence type="ECO:0000256" key="4">
    <source>
        <dbReference type="ARBA" id="ARBA00022692"/>
    </source>
</evidence>
<dbReference type="Proteomes" id="UP000001548">
    <property type="component" value="Unassembled WGS sequence"/>
</dbReference>
<dbReference type="OMA" id="MCLAIFC"/>
<evidence type="ECO:0000256" key="6">
    <source>
        <dbReference type="ARBA" id="ARBA00022989"/>
    </source>
</evidence>
<feature type="region of interest" description="Disordered" evidence="10">
    <location>
        <begin position="187"/>
        <end position="213"/>
    </location>
</feature>
<feature type="transmembrane region" description="Helical" evidence="11">
    <location>
        <begin position="326"/>
        <end position="344"/>
    </location>
</feature>
<keyword evidence="8 11" id="KW-0472">Membrane</keyword>
<evidence type="ECO:0000256" key="3">
    <source>
        <dbReference type="ARBA" id="ARBA00022448"/>
    </source>
</evidence>
<dbReference type="KEGG" id="gla:GL50803_0011220"/>
<keyword evidence="7 9" id="KW-0175">Coiled coil</keyword>
<dbReference type="PROSITE" id="PS50192">
    <property type="entry name" value="T_SNARE"/>
    <property type="match status" value="1"/>
</dbReference>
<comment type="subcellular location">
    <subcellularLocation>
        <location evidence="1">Membrane</location>
        <topology evidence="1">Single-pass type IV membrane protein</topology>
    </subcellularLocation>
</comment>
<dbReference type="PANTHER" id="PTHR15959">
    <property type="entry name" value="SYNTAXIN-18"/>
    <property type="match status" value="1"/>
</dbReference>
<dbReference type="InterPro" id="IPR000727">
    <property type="entry name" value="T_SNARE_dom"/>
</dbReference>
<reference evidence="12 13" key="1">
    <citation type="journal article" date="2007" name="Science">
        <title>Genomic minimalism in the early diverging intestinal parasite Giardia lamblia.</title>
        <authorList>
            <person name="Morrison H.G."/>
            <person name="McArthur A.G."/>
            <person name="Gillin F.D."/>
            <person name="Aley S.B."/>
            <person name="Adam R.D."/>
            <person name="Olsen G.J."/>
            <person name="Best A.A."/>
            <person name="Cande W.Z."/>
            <person name="Chen F."/>
            <person name="Cipriano M.J."/>
            <person name="Davids B.J."/>
            <person name="Dawson S.C."/>
            <person name="Elmendorf H.G."/>
            <person name="Hehl A.B."/>
            <person name="Holder M.E."/>
            <person name="Huse S.M."/>
            <person name="Kim U.U."/>
            <person name="Lasek-Nesselquist E."/>
            <person name="Manning G."/>
            <person name="Nigam A."/>
            <person name="Nixon J.E."/>
            <person name="Palm D."/>
            <person name="Passamaneck N.E."/>
            <person name="Prabhu A."/>
            <person name="Reich C.I."/>
            <person name="Reiner D.S."/>
            <person name="Samuelson J."/>
            <person name="Svard S.G."/>
            <person name="Sogin M.L."/>
        </authorList>
    </citation>
    <scope>NUCLEOTIDE SEQUENCE [LARGE SCALE GENOMIC DNA]</scope>
    <source>
        <strain evidence="12 13">WB C6</strain>
    </source>
</reference>
<evidence type="ECO:0000256" key="10">
    <source>
        <dbReference type="SAM" id="MobiDB-lite"/>
    </source>
</evidence>
<dbReference type="FunFam" id="1.20.5.110:FF:000205">
    <property type="entry name" value="Syntaxin 18"/>
    <property type="match status" value="1"/>
</dbReference>
<dbReference type="PANTHER" id="PTHR15959:SF0">
    <property type="entry name" value="SYNTAXIN-18"/>
    <property type="match status" value="1"/>
</dbReference>
<evidence type="ECO:0000256" key="5">
    <source>
        <dbReference type="ARBA" id="ARBA00022927"/>
    </source>
</evidence>
<dbReference type="GO" id="GO:0006890">
    <property type="term" value="P:retrograde vesicle-mediated transport, Golgi to endoplasmic reticulum"/>
    <property type="evidence" value="ECO:0000318"/>
    <property type="project" value="GO_Central"/>
</dbReference>
<feature type="compositionally biased region" description="Polar residues" evidence="10">
    <location>
        <begin position="188"/>
        <end position="204"/>
    </location>
</feature>
<dbReference type="SUPFAM" id="SSF58038">
    <property type="entry name" value="SNARE fusion complex"/>
    <property type="match status" value="1"/>
</dbReference>
<dbReference type="RefSeq" id="XP_001706840.1">
    <property type="nucleotide sequence ID" value="XM_001706788.1"/>
</dbReference>
<evidence type="ECO:0000256" key="7">
    <source>
        <dbReference type="ARBA" id="ARBA00023054"/>
    </source>
</evidence>
<dbReference type="GO" id="GO:0031201">
    <property type="term" value="C:SNARE complex"/>
    <property type="evidence" value="ECO:0000318"/>
    <property type="project" value="GO_Central"/>
</dbReference>
<dbReference type="EMBL" id="AACB03000001">
    <property type="protein sequence ID" value="KAE8305639.1"/>
    <property type="molecule type" value="Genomic_DNA"/>
</dbReference>
<name>A8BIH0_GIAIC</name>
<dbReference type="STRING" id="184922.A8BIH0"/>
<feature type="coiled-coil region" evidence="9">
    <location>
        <begin position="106"/>
        <end position="133"/>
    </location>
</feature>
<dbReference type="AlphaFoldDB" id="A8BIH0"/>
<comment type="similarity">
    <text evidence="2">Belongs to the syntaxin family.</text>
</comment>
<dbReference type="GO" id="GO:0015031">
    <property type="term" value="P:protein transport"/>
    <property type="evidence" value="ECO:0007669"/>
    <property type="project" value="UniProtKB-KW"/>
</dbReference>
<dbReference type="HOGENOM" id="CLU_805209_0_0_1"/>
<dbReference type="GO" id="GO:0005783">
    <property type="term" value="C:endoplasmic reticulum"/>
    <property type="evidence" value="ECO:0000318"/>
    <property type="project" value="GO_Central"/>
</dbReference>
<dbReference type="GeneID" id="5699735"/>
<keyword evidence="13" id="KW-1185">Reference proteome</keyword>
<keyword evidence="4 11" id="KW-0812">Transmembrane</keyword>
<gene>
    <name evidence="12" type="ORF">GL50803_0011220</name>
</gene>
<evidence type="ECO:0000256" key="1">
    <source>
        <dbReference type="ARBA" id="ARBA00004211"/>
    </source>
</evidence>